<dbReference type="EMBL" id="JBIGHV010000004">
    <property type="protein sequence ID" value="MFG6430845.1"/>
    <property type="molecule type" value="Genomic_DNA"/>
</dbReference>
<keyword evidence="7" id="KW-1185">Reference proteome</keyword>
<proteinExistence type="predicted"/>
<organism evidence="6 7">
    <name type="scientific">Pelomonas parva</name>
    <dbReference type="NCBI Taxonomy" id="3299032"/>
    <lineage>
        <taxon>Bacteria</taxon>
        <taxon>Pseudomonadati</taxon>
        <taxon>Pseudomonadota</taxon>
        <taxon>Betaproteobacteria</taxon>
        <taxon>Burkholderiales</taxon>
        <taxon>Sphaerotilaceae</taxon>
        <taxon>Roseateles</taxon>
    </lineage>
</organism>
<feature type="DNA-binding region" description="H-T-H motif" evidence="4">
    <location>
        <begin position="32"/>
        <end position="51"/>
    </location>
</feature>
<sequence>METRTDRAEATLAAIVDTALAMAAAEGLESLSIGEVAKRLGLSKSGVFSRVGSREQLQVAVLLEYDRRFQQSVFVPAMSQPRGLPRLDAIMRRWLARATNADRTLSCLYTAGAFEYDDREGPVRDQLEDGVLRLRAALRRTVLQAIEAGHLRADLDADQFVFEMDALFTGLLRDTRFLRDPLVHERGIKAWERMLAAAKVPQPAR</sequence>
<keyword evidence="2 4" id="KW-0238">DNA-binding</keyword>
<name>A0ABW7F534_9BURK</name>
<dbReference type="SUPFAM" id="SSF48498">
    <property type="entry name" value="Tetracyclin repressor-like, C-terminal domain"/>
    <property type="match status" value="1"/>
</dbReference>
<evidence type="ECO:0000313" key="7">
    <source>
        <dbReference type="Proteomes" id="UP001606210"/>
    </source>
</evidence>
<evidence type="ECO:0000256" key="4">
    <source>
        <dbReference type="PROSITE-ProRule" id="PRU00335"/>
    </source>
</evidence>
<accession>A0ABW7F534</accession>
<dbReference type="InterPro" id="IPR036271">
    <property type="entry name" value="Tet_transcr_reg_TetR-rel_C_sf"/>
</dbReference>
<dbReference type="RefSeq" id="WP_394479410.1">
    <property type="nucleotide sequence ID" value="NZ_JBIGHV010000004.1"/>
</dbReference>
<dbReference type="PANTHER" id="PTHR47506">
    <property type="entry name" value="TRANSCRIPTIONAL REGULATORY PROTEIN"/>
    <property type="match status" value="1"/>
</dbReference>
<dbReference type="PROSITE" id="PS50977">
    <property type="entry name" value="HTH_TETR_2"/>
    <property type="match status" value="1"/>
</dbReference>
<keyword evidence="1" id="KW-0805">Transcription regulation</keyword>
<evidence type="ECO:0000259" key="5">
    <source>
        <dbReference type="PROSITE" id="PS50977"/>
    </source>
</evidence>
<dbReference type="Gene3D" id="1.10.10.60">
    <property type="entry name" value="Homeodomain-like"/>
    <property type="match status" value="1"/>
</dbReference>
<gene>
    <name evidence="6" type="ORF">ACG00Y_13030</name>
</gene>
<evidence type="ECO:0000256" key="3">
    <source>
        <dbReference type="ARBA" id="ARBA00023163"/>
    </source>
</evidence>
<feature type="domain" description="HTH tetR-type" evidence="5">
    <location>
        <begin position="9"/>
        <end position="69"/>
    </location>
</feature>
<dbReference type="Pfam" id="PF00440">
    <property type="entry name" value="TetR_N"/>
    <property type="match status" value="1"/>
</dbReference>
<dbReference type="SUPFAM" id="SSF46689">
    <property type="entry name" value="Homeodomain-like"/>
    <property type="match status" value="1"/>
</dbReference>
<dbReference type="PANTHER" id="PTHR47506:SF6">
    <property type="entry name" value="HTH-TYPE TRANSCRIPTIONAL REPRESSOR NEMR"/>
    <property type="match status" value="1"/>
</dbReference>
<dbReference type="Proteomes" id="UP001606210">
    <property type="component" value="Unassembled WGS sequence"/>
</dbReference>
<comment type="caution">
    <text evidence="6">The sequence shown here is derived from an EMBL/GenBank/DDBJ whole genome shotgun (WGS) entry which is preliminary data.</text>
</comment>
<evidence type="ECO:0000256" key="2">
    <source>
        <dbReference type="ARBA" id="ARBA00023125"/>
    </source>
</evidence>
<evidence type="ECO:0000256" key="1">
    <source>
        <dbReference type="ARBA" id="ARBA00023015"/>
    </source>
</evidence>
<dbReference type="InterPro" id="IPR009057">
    <property type="entry name" value="Homeodomain-like_sf"/>
</dbReference>
<dbReference type="Gene3D" id="1.10.357.10">
    <property type="entry name" value="Tetracycline Repressor, domain 2"/>
    <property type="match status" value="1"/>
</dbReference>
<protein>
    <submittedName>
        <fullName evidence="6">TetR/AcrR family transcriptional regulator</fullName>
    </submittedName>
</protein>
<dbReference type="Pfam" id="PF16925">
    <property type="entry name" value="TetR_C_13"/>
    <property type="match status" value="1"/>
</dbReference>
<reference evidence="6 7" key="1">
    <citation type="submission" date="2024-08" db="EMBL/GenBank/DDBJ databases">
        <authorList>
            <person name="Lu H."/>
        </authorList>
    </citation>
    <scope>NUCLEOTIDE SEQUENCE [LARGE SCALE GENOMIC DNA]</scope>
    <source>
        <strain evidence="6 7">LYH14W</strain>
    </source>
</reference>
<dbReference type="InterPro" id="IPR011075">
    <property type="entry name" value="TetR_C"/>
</dbReference>
<evidence type="ECO:0000313" key="6">
    <source>
        <dbReference type="EMBL" id="MFG6430845.1"/>
    </source>
</evidence>
<keyword evidence="3" id="KW-0804">Transcription</keyword>
<dbReference type="InterPro" id="IPR001647">
    <property type="entry name" value="HTH_TetR"/>
</dbReference>